<dbReference type="InterPro" id="IPR029058">
    <property type="entry name" value="AB_hydrolase_fold"/>
</dbReference>
<sequence length="309" mass="32618">MSPVHTDIAYAPAHPPGSRGHLLDLHVPDGPGPWPVVDWSHGSAWLEESGRDGTGAVAAALGGRGFAVAGVAVRSSRHTPFPGQVHDIEAAIRWLRDNAAALHLDAGRLAVMGESSGGWLALMAALTGDAPEPAGPRAVRAAVAFYPPADLLRMDEQAPPGVREALIRWSSGGFSSHRDPSSPESRLLGGPLHSLPERATCASPLTHAGAHHPPVLLLHGRRDPLVPYGQSELLLRAARERGGHVELIGLPRGTHGQWQEFLTHPAVGRGAVLLSSRERADRPILLGWHTVAAFLTRHLAPADRSGASP</sequence>
<feature type="domain" description="BD-FAE-like" evidence="3">
    <location>
        <begin position="23"/>
        <end position="235"/>
    </location>
</feature>
<evidence type="ECO:0000313" key="5">
    <source>
        <dbReference type="Proteomes" id="UP001183246"/>
    </source>
</evidence>
<keyword evidence="5" id="KW-1185">Reference proteome</keyword>
<dbReference type="Proteomes" id="UP001183246">
    <property type="component" value="Unassembled WGS sequence"/>
</dbReference>
<reference evidence="5" key="1">
    <citation type="submission" date="2023-07" db="EMBL/GenBank/DDBJ databases">
        <title>30 novel species of actinomycetes from the DSMZ collection.</title>
        <authorList>
            <person name="Nouioui I."/>
        </authorList>
    </citation>
    <scope>NUCLEOTIDE SEQUENCE [LARGE SCALE GENOMIC DNA]</scope>
    <source>
        <strain evidence="5">DSM 44938</strain>
    </source>
</reference>
<evidence type="ECO:0000256" key="2">
    <source>
        <dbReference type="SAM" id="MobiDB-lite"/>
    </source>
</evidence>
<protein>
    <submittedName>
        <fullName evidence="4">Alpha/beta hydrolase</fullName>
    </submittedName>
</protein>
<comment type="caution">
    <text evidence="4">The sequence shown here is derived from an EMBL/GenBank/DDBJ whole genome shotgun (WGS) entry which is preliminary data.</text>
</comment>
<dbReference type="InterPro" id="IPR050300">
    <property type="entry name" value="GDXG_lipolytic_enzyme"/>
</dbReference>
<evidence type="ECO:0000313" key="4">
    <source>
        <dbReference type="EMBL" id="MDT0341077.1"/>
    </source>
</evidence>
<feature type="region of interest" description="Disordered" evidence="2">
    <location>
        <begin position="173"/>
        <end position="192"/>
    </location>
</feature>
<organism evidence="4 5">
    <name type="scientific">Streptomyces litchfieldiae</name>
    <dbReference type="NCBI Taxonomy" id="3075543"/>
    <lineage>
        <taxon>Bacteria</taxon>
        <taxon>Bacillati</taxon>
        <taxon>Actinomycetota</taxon>
        <taxon>Actinomycetes</taxon>
        <taxon>Kitasatosporales</taxon>
        <taxon>Streptomycetaceae</taxon>
        <taxon>Streptomyces</taxon>
    </lineage>
</organism>
<name>A0ABU2MHK1_9ACTN</name>
<dbReference type="PANTHER" id="PTHR48081:SF13">
    <property type="entry name" value="ALPHA_BETA HYDROLASE"/>
    <property type="match status" value="1"/>
</dbReference>
<keyword evidence="1 4" id="KW-0378">Hydrolase</keyword>
<evidence type="ECO:0000259" key="3">
    <source>
        <dbReference type="Pfam" id="PF20434"/>
    </source>
</evidence>
<dbReference type="InterPro" id="IPR049492">
    <property type="entry name" value="BD-FAE-like_dom"/>
</dbReference>
<dbReference type="Pfam" id="PF20434">
    <property type="entry name" value="BD-FAE"/>
    <property type="match status" value="1"/>
</dbReference>
<proteinExistence type="predicted"/>
<gene>
    <name evidence="4" type="ORF">RM590_00140</name>
</gene>
<accession>A0ABU2MHK1</accession>
<dbReference type="GO" id="GO:0016787">
    <property type="term" value="F:hydrolase activity"/>
    <property type="evidence" value="ECO:0007669"/>
    <property type="project" value="UniProtKB-KW"/>
</dbReference>
<dbReference type="RefSeq" id="WP_311702175.1">
    <property type="nucleotide sequence ID" value="NZ_JAVREL010000001.1"/>
</dbReference>
<dbReference type="SUPFAM" id="SSF53474">
    <property type="entry name" value="alpha/beta-Hydrolases"/>
    <property type="match status" value="1"/>
</dbReference>
<dbReference type="EMBL" id="JAVREL010000001">
    <property type="protein sequence ID" value="MDT0341077.1"/>
    <property type="molecule type" value="Genomic_DNA"/>
</dbReference>
<dbReference type="Gene3D" id="3.40.50.1820">
    <property type="entry name" value="alpha/beta hydrolase"/>
    <property type="match status" value="1"/>
</dbReference>
<evidence type="ECO:0000256" key="1">
    <source>
        <dbReference type="ARBA" id="ARBA00022801"/>
    </source>
</evidence>
<dbReference type="PANTHER" id="PTHR48081">
    <property type="entry name" value="AB HYDROLASE SUPERFAMILY PROTEIN C4A8.06C"/>
    <property type="match status" value="1"/>
</dbReference>